<evidence type="ECO:0000256" key="9">
    <source>
        <dbReference type="ARBA" id="ARBA00034617"/>
    </source>
</evidence>
<dbReference type="Gene3D" id="1.10.10.10">
    <property type="entry name" value="Winged helix-like DNA-binding domain superfamily/Winged helix DNA-binding domain"/>
    <property type="match status" value="1"/>
</dbReference>
<evidence type="ECO:0000256" key="8">
    <source>
        <dbReference type="ARBA" id="ARBA00023235"/>
    </source>
</evidence>
<dbReference type="HOGENOM" id="CLU_001103_12_5_1"/>
<feature type="region of interest" description="Disordered" evidence="11">
    <location>
        <begin position="473"/>
        <end position="495"/>
    </location>
</feature>
<evidence type="ECO:0000259" key="13">
    <source>
        <dbReference type="PROSITE" id="PS51194"/>
    </source>
</evidence>
<dbReference type="Gene3D" id="3.40.50.300">
    <property type="entry name" value="P-loop containing nucleotide triphosphate hydrolases"/>
    <property type="match status" value="2"/>
</dbReference>
<feature type="compositionally biased region" description="Acidic residues" evidence="11">
    <location>
        <begin position="777"/>
        <end position="793"/>
    </location>
</feature>
<feature type="domain" description="Helicase C-terminal" evidence="13">
    <location>
        <begin position="235"/>
        <end position="384"/>
    </location>
</feature>
<dbReference type="PANTHER" id="PTHR13710:SF105">
    <property type="entry name" value="ATP-DEPENDENT DNA HELICASE Q1"/>
    <property type="match status" value="1"/>
</dbReference>
<evidence type="ECO:0000256" key="6">
    <source>
        <dbReference type="ARBA" id="ARBA00022840"/>
    </source>
</evidence>
<dbReference type="GO" id="GO:0005694">
    <property type="term" value="C:chromosome"/>
    <property type="evidence" value="ECO:0007669"/>
    <property type="project" value="TreeGrafter"/>
</dbReference>
<dbReference type="InterPro" id="IPR004589">
    <property type="entry name" value="DNA_helicase_ATP-dep_RecQ"/>
</dbReference>
<evidence type="ECO:0000256" key="11">
    <source>
        <dbReference type="SAM" id="MobiDB-lite"/>
    </source>
</evidence>
<evidence type="ECO:0000256" key="1">
    <source>
        <dbReference type="ARBA" id="ARBA00005446"/>
    </source>
</evidence>
<dbReference type="InterPro" id="IPR032284">
    <property type="entry name" value="RecQ_Zn-bd"/>
</dbReference>
<dbReference type="SMART" id="SM00487">
    <property type="entry name" value="DEXDc"/>
    <property type="match status" value="1"/>
</dbReference>
<dbReference type="InterPro" id="IPR027417">
    <property type="entry name" value="P-loop_NTPase"/>
</dbReference>
<evidence type="ECO:0000256" key="3">
    <source>
        <dbReference type="ARBA" id="ARBA00022741"/>
    </source>
</evidence>
<feature type="domain" description="Helicase ATP-binding" evidence="12">
    <location>
        <begin position="18"/>
        <end position="195"/>
    </location>
</feature>
<comment type="subcellular location">
    <subcellularLocation>
        <location evidence="10">Nucleus</location>
    </subcellularLocation>
</comment>
<feature type="compositionally biased region" description="Polar residues" evidence="11">
    <location>
        <begin position="616"/>
        <end position="632"/>
    </location>
</feature>
<protein>
    <recommendedName>
        <fullName evidence="10">ATP-dependent DNA helicase</fullName>
        <ecNumber evidence="10">5.6.2.4</ecNumber>
    </recommendedName>
</protein>
<dbReference type="Pfam" id="PF00271">
    <property type="entry name" value="Helicase_C"/>
    <property type="match status" value="1"/>
</dbReference>
<keyword evidence="6 10" id="KW-0067">ATP-binding</keyword>
<keyword evidence="2" id="KW-0479">Metal-binding</keyword>
<comment type="catalytic activity">
    <reaction evidence="9 10">
        <text>Couples ATP hydrolysis with the unwinding of duplex DNA by translocating in the 3'-5' direction.</text>
        <dbReference type="EC" id="5.6.2.4"/>
    </reaction>
</comment>
<dbReference type="PROSITE" id="PS51192">
    <property type="entry name" value="HELICASE_ATP_BIND_1"/>
    <property type="match status" value="1"/>
</dbReference>
<keyword evidence="3 10" id="KW-0547">Nucleotide-binding</keyword>
<dbReference type="SMART" id="SM00490">
    <property type="entry name" value="HELICc"/>
    <property type="match status" value="1"/>
</dbReference>
<dbReference type="GO" id="GO:0016887">
    <property type="term" value="F:ATP hydrolysis activity"/>
    <property type="evidence" value="ECO:0007669"/>
    <property type="project" value="RHEA"/>
</dbReference>
<dbReference type="Pfam" id="PF16124">
    <property type="entry name" value="RecQ_Zn_bind"/>
    <property type="match status" value="1"/>
</dbReference>
<dbReference type="InterPro" id="IPR001650">
    <property type="entry name" value="Helicase_C-like"/>
</dbReference>
<dbReference type="CDD" id="cd18794">
    <property type="entry name" value="SF2_C_RecQ"/>
    <property type="match status" value="1"/>
</dbReference>
<dbReference type="GO" id="GO:0003677">
    <property type="term" value="F:DNA binding"/>
    <property type="evidence" value="ECO:0007669"/>
    <property type="project" value="UniProtKB-KW"/>
</dbReference>
<sequence>MWEVFGIKEFRLCQKGVCNANMDGRDIVVVMPTGGGKSLTYQLPAILTPGVTLVISPLISLITDQIMHLRNASVEAVKLTGSTPKSEQDAINAKLINMAAGRESEDTEIKLLYCTPEKIAKSKWFVSLLQKVRDGHKLDEAHCVSQIGHDFRPDYAKLHILRQLFPEVPIMALSATCPPVVLKDLLKVLMLKPTVPGNAASRAAGTVYFTSPLYRPNLHYQVLPKASEGNRVYDEITQWILANHKNDSGIVYCLSKADTENLAKELIKRGGIRTGVYHADRSDGEKEMLHRDWQRGVVKVVCATIAFGLGIDKGDVRFVIHHSMSKSLDGFYQESGRAGRDGKDSDCVLYYRPQDASRLSAMVLNDKDGGSKLHAMLSFAQDLRECRKIQFAKYFSHTSNLSMTSWSTSDVSATQRCGHCDNCTRPAESYERKDVTVEAWQLLRIIEEVQESLGNVTLAKAADLGRSTGKGTFVGGSGAGGRGRGRKSGAGGGRKEAVQLDLDSVAGGKVELKREDIETLLVDLLLRRYLREQLFSTAYSTVSYIQLGERARLLTRFTSKDDLASVPQSARIYCTFRVGKKGSRGRSAKAASASTSASASAAPTSVSATPSGSALVSATASGSTSNRNGNQTKSRKGKEKATAPAPALISDAEDIDNEMGDFVLASDIDAHHSSSDVDVDDDAEIADLMFAFSQSTSSTGLSRKRPARAPPPASVRAPPPPLAPTMMKMKLKTKTKPRTQMTKMQMKKSDSTLMPINISSDEEEEGKDDSFRSGTGLDDDEEIEDEDGDGDEDGGWKTRYTSGPRRKRRKTDPEVLELSSD</sequence>
<dbReference type="NCBIfam" id="TIGR00614">
    <property type="entry name" value="recQ_fam"/>
    <property type="match status" value="1"/>
</dbReference>
<evidence type="ECO:0000256" key="10">
    <source>
        <dbReference type="RuleBase" id="RU364117"/>
    </source>
</evidence>
<dbReference type="PROSITE" id="PS51194">
    <property type="entry name" value="HELICASE_CTER"/>
    <property type="match status" value="1"/>
</dbReference>
<dbReference type="FunFam" id="3.40.50.300:FF:001975">
    <property type="entry name" value="ATP-dependent DNA helicase"/>
    <property type="match status" value="1"/>
</dbReference>
<feature type="region of interest" description="Disordered" evidence="11">
    <location>
        <begin position="585"/>
        <end position="654"/>
    </location>
</feature>
<comment type="similarity">
    <text evidence="1 10">Belongs to the helicase family. RecQ subfamily.</text>
</comment>
<dbReference type="GO" id="GO:0005737">
    <property type="term" value="C:cytoplasm"/>
    <property type="evidence" value="ECO:0007669"/>
    <property type="project" value="TreeGrafter"/>
</dbReference>
<dbReference type="OrthoDB" id="10261556at2759"/>
<keyword evidence="10" id="KW-0539">Nucleus</keyword>
<dbReference type="InterPro" id="IPR011545">
    <property type="entry name" value="DEAD/DEAH_box_helicase_dom"/>
</dbReference>
<dbReference type="Pfam" id="PF00270">
    <property type="entry name" value="DEAD"/>
    <property type="match status" value="1"/>
</dbReference>
<reference evidence="14 15" key="1">
    <citation type="submission" date="2014-04" db="EMBL/GenBank/DDBJ databases">
        <title>Evolutionary Origins and Diversification of the Mycorrhizal Mutualists.</title>
        <authorList>
            <consortium name="DOE Joint Genome Institute"/>
            <consortium name="Mycorrhizal Genomics Consortium"/>
            <person name="Kohler A."/>
            <person name="Kuo A."/>
            <person name="Nagy L.G."/>
            <person name="Floudas D."/>
            <person name="Copeland A."/>
            <person name="Barry K.W."/>
            <person name="Cichocki N."/>
            <person name="Veneault-Fourrey C."/>
            <person name="LaButti K."/>
            <person name="Lindquist E.A."/>
            <person name="Lipzen A."/>
            <person name="Lundell T."/>
            <person name="Morin E."/>
            <person name="Murat C."/>
            <person name="Riley R."/>
            <person name="Ohm R."/>
            <person name="Sun H."/>
            <person name="Tunlid A."/>
            <person name="Henrissat B."/>
            <person name="Grigoriev I.V."/>
            <person name="Hibbett D.S."/>
            <person name="Martin F."/>
        </authorList>
    </citation>
    <scope>NUCLEOTIDE SEQUENCE [LARGE SCALE GENOMIC DNA]</scope>
    <source>
        <strain evidence="14 15">FD-317 M1</strain>
    </source>
</reference>
<dbReference type="PANTHER" id="PTHR13710">
    <property type="entry name" value="DNA HELICASE RECQ FAMILY MEMBER"/>
    <property type="match status" value="1"/>
</dbReference>
<gene>
    <name evidence="14" type="ORF">GYMLUDRAFT_945375</name>
</gene>
<dbReference type="InterPro" id="IPR014001">
    <property type="entry name" value="Helicase_ATP-bd"/>
</dbReference>
<keyword evidence="8" id="KW-0413">Isomerase</keyword>
<accession>A0A0D0BEC8</accession>
<dbReference type="AlphaFoldDB" id="A0A0D0BEC8"/>
<dbReference type="SUPFAM" id="SSF52540">
    <property type="entry name" value="P-loop containing nucleoside triphosphate hydrolases"/>
    <property type="match status" value="1"/>
</dbReference>
<dbReference type="GO" id="GO:0005524">
    <property type="term" value="F:ATP binding"/>
    <property type="evidence" value="ECO:0007669"/>
    <property type="project" value="UniProtKB-KW"/>
</dbReference>
<dbReference type="GO" id="GO:0046872">
    <property type="term" value="F:metal ion binding"/>
    <property type="evidence" value="ECO:0007669"/>
    <property type="project" value="UniProtKB-KW"/>
</dbReference>
<keyword evidence="5 10" id="KW-0347">Helicase</keyword>
<feature type="compositionally biased region" description="Low complexity" evidence="11">
    <location>
        <begin position="588"/>
        <end position="614"/>
    </location>
</feature>
<evidence type="ECO:0000256" key="7">
    <source>
        <dbReference type="ARBA" id="ARBA00023125"/>
    </source>
</evidence>
<feature type="region of interest" description="Disordered" evidence="11">
    <location>
        <begin position="695"/>
        <end position="821"/>
    </location>
</feature>
<organism evidence="14 15">
    <name type="scientific">Collybiopsis luxurians FD-317 M1</name>
    <dbReference type="NCBI Taxonomy" id="944289"/>
    <lineage>
        <taxon>Eukaryota</taxon>
        <taxon>Fungi</taxon>
        <taxon>Dikarya</taxon>
        <taxon>Basidiomycota</taxon>
        <taxon>Agaricomycotina</taxon>
        <taxon>Agaricomycetes</taxon>
        <taxon>Agaricomycetidae</taxon>
        <taxon>Agaricales</taxon>
        <taxon>Marasmiineae</taxon>
        <taxon>Omphalotaceae</taxon>
        <taxon>Collybiopsis</taxon>
        <taxon>Collybiopsis luxurians</taxon>
    </lineage>
</organism>
<dbReference type="InterPro" id="IPR036388">
    <property type="entry name" value="WH-like_DNA-bd_sf"/>
</dbReference>
<feature type="compositionally biased region" description="Pro residues" evidence="11">
    <location>
        <begin position="708"/>
        <end position="723"/>
    </location>
</feature>
<evidence type="ECO:0000259" key="12">
    <source>
        <dbReference type="PROSITE" id="PS51192"/>
    </source>
</evidence>
<dbReference type="Proteomes" id="UP000053593">
    <property type="component" value="Unassembled WGS sequence"/>
</dbReference>
<evidence type="ECO:0000256" key="4">
    <source>
        <dbReference type="ARBA" id="ARBA00022801"/>
    </source>
</evidence>
<evidence type="ECO:0000313" key="15">
    <source>
        <dbReference type="Proteomes" id="UP000053593"/>
    </source>
</evidence>
<feature type="compositionally biased region" description="Gly residues" evidence="11">
    <location>
        <begin position="473"/>
        <end position="492"/>
    </location>
</feature>
<dbReference type="EC" id="5.6.2.4" evidence="10"/>
<dbReference type="GO" id="GO:0005634">
    <property type="term" value="C:nucleus"/>
    <property type="evidence" value="ECO:0007669"/>
    <property type="project" value="UniProtKB-SubCell"/>
</dbReference>
<keyword evidence="4 10" id="KW-0378">Hydrolase</keyword>
<evidence type="ECO:0000313" key="14">
    <source>
        <dbReference type="EMBL" id="KIK52951.1"/>
    </source>
</evidence>
<evidence type="ECO:0000256" key="2">
    <source>
        <dbReference type="ARBA" id="ARBA00022723"/>
    </source>
</evidence>
<name>A0A0D0BEC8_9AGAR</name>
<comment type="catalytic activity">
    <reaction evidence="10">
        <text>ATP + H2O = ADP + phosphate + H(+)</text>
        <dbReference type="Rhea" id="RHEA:13065"/>
        <dbReference type="ChEBI" id="CHEBI:15377"/>
        <dbReference type="ChEBI" id="CHEBI:15378"/>
        <dbReference type="ChEBI" id="CHEBI:30616"/>
        <dbReference type="ChEBI" id="CHEBI:43474"/>
        <dbReference type="ChEBI" id="CHEBI:456216"/>
    </reaction>
</comment>
<evidence type="ECO:0000256" key="5">
    <source>
        <dbReference type="ARBA" id="ARBA00022806"/>
    </source>
</evidence>
<dbReference type="GO" id="GO:0043138">
    <property type="term" value="F:3'-5' DNA helicase activity"/>
    <property type="evidence" value="ECO:0007669"/>
    <property type="project" value="UniProtKB-EC"/>
</dbReference>
<keyword evidence="15" id="KW-1185">Reference proteome</keyword>
<keyword evidence="7" id="KW-0238">DNA-binding</keyword>
<dbReference type="GO" id="GO:0009378">
    <property type="term" value="F:four-way junction helicase activity"/>
    <property type="evidence" value="ECO:0007669"/>
    <property type="project" value="TreeGrafter"/>
</dbReference>
<dbReference type="GO" id="GO:0000724">
    <property type="term" value="P:double-strand break repair via homologous recombination"/>
    <property type="evidence" value="ECO:0007669"/>
    <property type="project" value="TreeGrafter"/>
</dbReference>
<dbReference type="EMBL" id="KN834835">
    <property type="protein sequence ID" value="KIK52951.1"/>
    <property type="molecule type" value="Genomic_DNA"/>
</dbReference>
<proteinExistence type="inferred from homology"/>